<evidence type="ECO:0000256" key="3">
    <source>
        <dbReference type="ARBA" id="ARBA00023015"/>
    </source>
</evidence>
<evidence type="ECO:0000313" key="8">
    <source>
        <dbReference type="EMBL" id="RKT79056.1"/>
    </source>
</evidence>
<dbReference type="PANTHER" id="PTHR30363:SF4">
    <property type="entry name" value="GLYCEROL-3-PHOSPHATE REGULON REPRESSOR"/>
    <property type="match status" value="1"/>
</dbReference>
<keyword evidence="2" id="KW-0678">Repressor</keyword>
<dbReference type="Pfam" id="PF00455">
    <property type="entry name" value="DeoRC"/>
    <property type="match status" value="1"/>
</dbReference>
<keyword evidence="4" id="KW-0238">DNA-binding</keyword>
<keyword evidence="5" id="KW-0804">Transcription</keyword>
<dbReference type="Gene3D" id="1.10.10.10">
    <property type="entry name" value="Winged helix-like DNA-binding domain superfamily/Winged helix DNA-binding domain"/>
    <property type="match status" value="1"/>
</dbReference>
<reference evidence="8 9" key="1">
    <citation type="submission" date="2018-10" db="EMBL/GenBank/DDBJ databases">
        <title>Sequencing the genomes of 1000 actinobacteria strains.</title>
        <authorList>
            <person name="Klenk H.-P."/>
        </authorList>
    </citation>
    <scope>NUCLEOTIDE SEQUENCE [LARGE SCALE GENOMIC DNA]</scope>
    <source>
        <strain evidence="8 9">DSM 44267</strain>
    </source>
</reference>
<dbReference type="Proteomes" id="UP000278440">
    <property type="component" value="Unassembled WGS sequence"/>
</dbReference>
<proteinExistence type="predicted"/>
<accession>A0A495Y240</accession>
<keyword evidence="9" id="KW-1185">Reference proteome</keyword>
<keyword evidence="3" id="KW-0805">Transcription regulation</keyword>
<dbReference type="SMART" id="SM00420">
    <property type="entry name" value="HTH_DEOR"/>
    <property type="match status" value="1"/>
</dbReference>
<evidence type="ECO:0000259" key="7">
    <source>
        <dbReference type="PROSITE" id="PS51000"/>
    </source>
</evidence>
<dbReference type="InterPro" id="IPR014036">
    <property type="entry name" value="DeoR-like_C"/>
</dbReference>
<gene>
    <name evidence="8" type="ORF">DFJ68_2511</name>
</gene>
<dbReference type="PROSITE" id="PS51000">
    <property type="entry name" value="HTH_DEOR_2"/>
    <property type="match status" value="1"/>
</dbReference>
<dbReference type="InterPro" id="IPR036388">
    <property type="entry name" value="WH-like_DNA-bd_sf"/>
</dbReference>
<dbReference type="PROSITE" id="PS00894">
    <property type="entry name" value="HTH_DEOR_1"/>
    <property type="match status" value="1"/>
</dbReference>
<comment type="caution">
    <text evidence="8">The sequence shown here is derived from an EMBL/GenBank/DDBJ whole genome shotgun (WGS) entry which is preliminary data.</text>
</comment>
<dbReference type="PRINTS" id="PR00037">
    <property type="entry name" value="HTHLACR"/>
</dbReference>
<dbReference type="GO" id="GO:0003677">
    <property type="term" value="F:DNA binding"/>
    <property type="evidence" value="ECO:0007669"/>
    <property type="project" value="UniProtKB-KW"/>
</dbReference>
<dbReference type="EMBL" id="RBXT01000001">
    <property type="protein sequence ID" value="RKT79056.1"/>
    <property type="molecule type" value="Genomic_DNA"/>
</dbReference>
<dbReference type="Gene3D" id="3.40.50.1360">
    <property type="match status" value="1"/>
</dbReference>
<evidence type="ECO:0000256" key="4">
    <source>
        <dbReference type="ARBA" id="ARBA00023125"/>
    </source>
</evidence>
<evidence type="ECO:0000256" key="2">
    <source>
        <dbReference type="ARBA" id="ARBA00022491"/>
    </source>
</evidence>
<dbReference type="SUPFAM" id="SSF100950">
    <property type="entry name" value="NagB/RpiA/CoA transferase-like"/>
    <property type="match status" value="1"/>
</dbReference>
<dbReference type="InterPro" id="IPR001034">
    <property type="entry name" value="DeoR_HTH"/>
</dbReference>
<protein>
    <recommendedName>
        <fullName evidence="1">Lactose phosphotransferase system repressor</fullName>
    </recommendedName>
</protein>
<evidence type="ECO:0000256" key="6">
    <source>
        <dbReference type="ARBA" id="ARBA00024937"/>
    </source>
</evidence>
<dbReference type="Pfam" id="PF08220">
    <property type="entry name" value="HTH_DeoR"/>
    <property type="match status" value="1"/>
</dbReference>
<sequence length="255" mass="26748">MLLDVRQHRHLEIVQRLRVHGVSSVDDLARSFGVSASTIRRDLQLLDATGQLVRVNGGAVSPEDADVGRPFAAVAVDHVESKRAVAARAAGLVDDGCTVLLDIGTSTQLLAQQLRGRPVTVLTASLAVLDALRDDPVVELVLLGGFVRRPYHSMVGVLTEDALRQVHADLAFVGASGVRADGAVLDTTLVEVPVKRALLGAADRVVLLADEHKFPGTGTLRVCGADALSTVVTNPGADAQTLAVLAENDVEVLTA</sequence>
<comment type="function">
    <text evidence="6">Repressor of the lactose catabolism operon. Galactose-6-phosphate is the inducer.</text>
</comment>
<dbReference type="InterPro" id="IPR018356">
    <property type="entry name" value="Tscrpt_reg_HTH_DeoR_CS"/>
</dbReference>
<dbReference type="OrthoDB" id="3171994at2"/>
<evidence type="ECO:0000256" key="5">
    <source>
        <dbReference type="ARBA" id="ARBA00023163"/>
    </source>
</evidence>
<dbReference type="PANTHER" id="PTHR30363">
    <property type="entry name" value="HTH-TYPE TRANSCRIPTIONAL REGULATOR SRLR-RELATED"/>
    <property type="match status" value="1"/>
</dbReference>
<evidence type="ECO:0000256" key="1">
    <source>
        <dbReference type="ARBA" id="ARBA00021390"/>
    </source>
</evidence>
<dbReference type="InterPro" id="IPR036390">
    <property type="entry name" value="WH_DNA-bd_sf"/>
</dbReference>
<dbReference type="SUPFAM" id="SSF46785">
    <property type="entry name" value="Winged helix' DNA-binding domain"/>
    <property type="match status" value="1"/>
</dbReference>
<feature type="domain" description="HTH deoR-type" evidence="7">
    <location>
        <begin position="6"/>
        <end position="61"/>
    </location>
</feature>
<dbReference type="AlphaFoldDB" id="A0A495Y240"/>
<dbReference type="InterPro" id="IPR037171">
    <property type="entry name" value="NagB/RpiA_transferase-like"/>
</dbReference>
<dbReference type="InterPro" id="IPR050313">
    <property type="entry name" value="Carb_Metab_HTH_regulators"/>
</dbReference>
<dbReference type="SMART" id="SM01134">
    <property type="entry name" value="DeoRC"/>
    <property type="match status" value="1"/>
</dbReference>
<evidence type="ECO:0000313" key="9">
    <source>
        <dbReference type="Proteomes" id="UP000278440"/>
    </source>
</evidence>
<organism evidence="8 9">
    <name type="scientific">Terracoccus luteus</name>
    <dbReference type="NCBI Taxonomy" id="53356"/>
    <lineage>
        <taxon>Bacteria</taxon>
        <taxon>Bacillati</taxon>
        <taxon>Actinomycetota</taxon>
        <taxon>Actinomycetes</taxon>
        <taxon>Micrococcales</taxon>
        <taxon>Intrasporangiaceae</taxon>
        <taxon>Terracoccus</taxon>
    </lineage>
</organism>
<dbReference type="GO" id="GO:0003700">
    <property type="term" value="F:DNA-binding transcription factor activity"/>
    <property type="evidence" value="ECO:0007669"/>
    <property type="project" value="InterPro"/>
</dbReference>
<name>A0A495Y240_9MICO</name>